<dbReference type="AlphaFoldDB" id="A0A699R7Y9"/>
<gene>
    <name evidence="1" type="ORF">Tci_854400</name>
</gene>
<protein>
    <submittedName>
        <fullName evidence="1">Uncharacterized protein</fullName>
    </submittedName>
</protein>
<accession>A0A699R7Y9</accession>
<proteinExistence type="predicted"/>
<sequence length="84" mass="9120">MISSGLSDDPPTMTGSSFTHIPLASIARTNRVSKLSISLEDVYVISTDPKPLPFMVYAFGERKTMQGVESLKVTKFKGLVVGEI</sequence>
<evidence type="ECO:0000313" key="1">
    <source>
        <dbReference type="EMBL" id="GFC82430.1"/>
    </source>
</evidence>
<organism evidence="1">
    <name type="scientific">Tanacetum cinerariifolium</name>
    <name type="common">Dalmatian daisy</name>
    <name type="synonym">Chrysanthemum cinerariifolium</name>
    <dbReference type="NCBI Taxonomy" id="118510"/>
    <lineage>
        <taxon>Eukaryota</taxon>
        <taxon>Viridiplantae</taxon>
        <taxon>Streptophyta</taxon>
        <taxon>Embryophyta</taxon>
        <taxon>Tracheophyta</taxon>
        <taxon>Spermatophyta</taxon>
        <taxon>Magnoliopsida</taxon>
        <taxon>eudicotyledons</taxon>
        <taxon>Gunneridae</taxon>
        <taxon>Pentapetalae</taxon>
        <taxon>asterids</taxon>
        <taxon>campanulids</taxon>
        <taxon>Asterales</taxon>
        <taxon>Asteraceae</taxon>
        <taxon>Asteroideae</taxon>
        <taxon>Anthemideae</taxon>
        <taxon>Anthemidinae</taxon>
        <taxon>Tanacetum</taxon>
    </lineage>
</organism>
<reference evidence="1" key="1">
    <citation type="journal article" date="2019" name="Sci. Rep.">
        <title>Draft genome of Tanacetum cinerariifolium, the natural source of mosquito coil.</title>
        <authorList>
            <person name="Yamashiro T."/>
            <person name="Shiraishi A."/>
            <person name="Satake H."/>
            <person name="Nakayama K."/>
        </authorList>
    </citation>
    <scope>NUCLEOTIDE SEQUENCE</scope>
</reference>
<name>A0A699R7Y9_TANCI</name>
<dbReference type="EMBL" id="BKCJ011084484">
    <property type="protein sequence ID" value="GFC82430.1"/>
    <property type="molecule type" value="Genomic_DNA"/>
</dbReference>
<comment type="caution">
    <text evidence="1">The sequence shown here is derived from an EMBL/GenBank/DDBJ whole genome shotgun (WGS) entry which is preliminary data.</text>
</comment>